<comment type="subcellular location">
    <subcellularLocation>
        <location evidence="1">Cell membrane</location>
        <topology evidence="1">Multi-pass membrane protein</topology>
    </subcellularLocation>
</comment>
<feature type="transmembrane region" description="Helical" evidence="8">
    <location>
        <begin position="65"/>
        <end position="83"/>
    </location>
</feature>
<evidence type="ECO:0000256" key="6">
    <source>
        <dbReference type="ARBA" id="ARBA00022989"/>
    </source>
</evidence>
<dbReference type="CDD" id="cd06579">
    <property type="entry name" value="TM_PBP1_transp_AraH_like"/>
    <property type="match status" value="1"/>
</dbReference>
<evidence type="ECO:0000313" key="10">
    <source>
        <dbReference type="Proteomes" id="UP000197025"/>
    </source>
</evidence>
<protein>
    <submittedName>
        <fullName evidence="9">Monosaccharide ABC transporter membrane protein, CUT2 family</fullName>
    </submittedName>
</protein>
<dbReference type="EMBL" id="FYEK01000012">
    <property type="protein sequence ID" value="SNB60774.1"/>
    <property type="molecule type" value="Genomic_DNA"/>
</dbReference>
<evidence type="ECO:0000256" key="2">
    <source>
        <dbReference type="ARBA" id="ARBA00022448"/>
    </source>
</evidence>
<name>A0A212QN38_9CHLR</name>
<dbReference type="OrthoDB" id="9797838at2"/>
<feature type="transmembrane region" description="Helical" evidence="8">
    <location>
        <begin position="89"/>
        <end position="112"/>
    </location>
</feature>
<dbReference type="GO" id="GO:0022857">
    <property type="term" value="F:transmembrane transporter activity"/>
    <property type="evidence" value="ECO:0007669"/>
    <property type="project" value="InterPro"/>
</dbReference>
<feature type="transmembrane region" description="Helical" evidence="8">
    <location>
        <begin position="40"/>
        <end position="58"/>
    </location>
</feature>
<dbReference type="Pfam" id="PF02653">
    <property type="entry name" value="BPD_transp_2"/>
    <property type="match status" value="1"/>
</dbReference>
<dbReference type="InterPro" id="IPR001851">
    <property type="entry name" value="ABC_transp_permease"/>
</dbReference>
<feature type="transmembrane region" description="Helical" evidence="8">
    <location>
        <begin position="157"/>
        <end position="178"/>
    </location>
</feature>
<feature type="transmembrane region" description="Helical" evidence="8">
    <location>
        <begin position="7"/>
        <end position="28"/>
    </location>
</feature>
<dbReference type="GO" id="GO:0005886">
    <property type="term" value="C:plasma membrane"/>
    <property type="evidence" value="ECO:0007669"/>
    <property type="project" value="UniProtKB-SubCell"/>
</dbReference>
<keyword evidence="3" id="KW-1003">Cell membrane</keyword>
<evidence type="ECO:0000256" key="1">
    <source>
        <dbReference type="ARBA" id="ARBA00004651"/>
    </source>
</evidence>
<evidence type="ECO:0000256" key="3">
    <source>
        <dbReference type="ARBA" id="ARBA00022475"/>
    </source>
</evidence>
<sequence>MSGLREFLGRWSGALVLAMLWLALAALTPRFLTPSNLLNVALQSSILAVVAMGMTMAIISGGIDLSVGSVVALTGALAAGWMVRDGWPVEIAIAAALGVGLILGALNGALVVYGRLAPFIATLSTMAIARGLTLVYTRGYPISGLPDSFTFLGTGDLAGIPMPVLIMLLVALVVRLLLHRTAWGLHLYAIGGGEELAWLSGVRVRRVKGMVYALSGLLAALGGILLTARLWSAQPNVGVGLELEAIAASVLGGARLSGGYGRVEGTLIGALVMATVGNGLNLLEVPSYHQQVIKGLVFILAVGLDRALQAGVEWGRLPRTSRLIRRRSEG</sequence>
<keyword evidence="5 8" id="KW-0812">Transmembrane</keyword>
<dbReference type="AlphaFoldDB" id="A0A212QN38"/>
<keyword evidence="6 8" id="KW-1133">Transmembrane helix</keyword>
<dbReference type="InParanoid" id="A0A212QN38"/>
<gene>
    <name evidence="9" type="ORF">SAMN02746019_00026040</name>
</gene>
<keyword evidence="2" id="KW-0813">Transport</keyword>
<dbReference type="RefSeq" id="WP_088570413.1">
    <property type="nucleotide sequence ID" value="NZ_FYEK01000012.1"/>
</dbReference>
<dbReference type="PANTHER" id="PTHR32196:SF21">
    <property type="entry name" value="ABC TRANSPORTER PERMEASE PROTEIN YPHD-RELATED"/>
    <property type="match status" value="1"/>
</dbReference>
<feature type="transmembrane region" description="Helical" evidence="8">
    <location>
        <begin position="210"/>
        <end position="231"/>
    </location>
</feature>
<keyword evidence="10" id="KW-1185">Reference proteome</keyword>
<evidence type="ECO:0000256" key="4">
    <source>
        <dbReference type="ARBA" id="ARBA00022519"/>
    </source>
</evidence>
<dbReference type="Proteomes" id="UP000197025">
    <property type="component" value="Unassembled WGS sequence"/>
</dbReference>
<evidence type="ECO:0000313" key="9">
    <source>
        <dbReference type="EMBL" id="SNB60774.1"/>
    </source>
</evidence>
<evidence type="ECO:0000256" key="7">
    <source>
        <dbReference type="ARBA" id="ARBA00023136"/>
    </source>
</evidence>
<feature type="transmembrane region" description="Helical" evidence="8">
    <location>
        <begin position="119"/>
        <end position="137"/>
    </location>
</feature>
<dbReference type="PANTHER" id="PTHR32196">
    <property type="entry name" value="ABC TRANSPORTER PERMEASE PROTEIN YPHD-RELATED-RELATED"/>
    <property type="match status" value="1"/>
</dbReference>
<accession>A0A212QN38</accession>
<dbReference type="FunCoup" id="A0A212QN38">
    <property type="interactions" value="197"/>
</dbReference>
<evidence type="ECO:0000256" key="8">
    <source>
        <dbReference type="SAM" id="Phobius"/>
    </source>
</evidence>
<keyword evidence="4" id="KW-0997">Cell inner membrane</keyword>
<proteinExistence type="predicted"/>
<keyword evidence="7 8" id="KW-0472">Membrane</keyword>
<reference evidence="10" key="1">
    <citation type="submission" date="2017-06" db="EMBL/GenBank/DDBJ databases">
        <authorList>
            <person name="Varghese N."/>
            <person name="Submissions S."/>
        </authorList>
    </citation>
    <scope>NUCLEOTIDE SEQUENCE [LARGE SCALE GENOMIC DNA]</scope>
    <source>
        <strain evidence="10">JAD2</strain>
    </source>
</reference>
<evidence type="ECO:0000256" key="5">
    <source>
        <dbReference type="ARBA" id="ARBA00022692"/>
    </source>
</evidence>
<organism evidence="9 10">
    <name type="scientific">Thermoflexus hugenholtzii JAD2</name>
    <dbReference type="NCBI Taxonomy" id="877466"/>
    <lineage>
        <taxon>Bacteria</taxon>
        <taxon>Bacillati</taxon>
        <taxon>Chloroflexota</taxon>
        <taxon>Thermoflexia</taxon>
        <taxon>Thermoflexales</taxon>
        <taxon>Thermoflexaceae</taxon>
        <taxon>Thermoflexus</taxon>
    </lineage>
</organism>